<proteinExistence type="inferred from homology"/>
<keyword evidence="1 5" id="KW-0489">Methyltransferase</keyword>
<evidence type="ECO:0000256" key="3">
    <source>
        <dbReference type="ARBA" id="ARBA00022691"/>
    </source>
</evidence>
<dbReference type="SUPFAM" id="SSF53335">
    <property type="entry name" value="S-adenosyl-L-methionine-dependent methyltransferases"/>
    <property type="match status" value="1"/>
</dbReference>
<dbReference type="PROSITE" id="PS00094">
    <property type="entry name" value="C5_MTASE_1"/>
    <property type="match status" value="1"/>
</dbReference>
<keyword evidence="4" id="KW-0680">Restriction system</keyword>
<dbReference type="Pfam" id="PF00145">
    <property type="entry name" value="DNA_methylase"/>
    <property type="match status" value="1"/>
</dbReference>
<comment type="catalytic activity">
    <reaction evidence="7">
        <text>a 2'-deoxycytidine in DNA + S-adenosyl-L-methionine = a 5-methyl-2'-deoxycytidine in DNA + S-adenosyl-L-homocysteine + H(+)</text>
        <dbReference type="Rhea" id="RHEA:13681"/>
        <dbReference type="Rhea" id="RHEA-COMP:11369"/>
        <dbReference type="Rhea" id="RHEA-COMP:11370"/>
        <dbReference type="ChEBI" id="CHEBI:15378"/>
        <dbReference type="ChEBI" id="CHEBI:57856"/>
        <dbReference type="ChEBI" id="CHEBI:59789"/>
        <dbReference type="ChEBI" id="CHEBI:85452"/>
        <dbReference type="ChEBI" id="CHEBI:85454"/>
        <dbReference type="EC" id="2.1.1.37"/>
    </reaction>
</comment>
<dbReference type="REBASE" id="838890">
    <property type="entry name" value="M.Bsp109ORF885P"/>
</dbReference>
<evidence type="ECO:0000256" key="5">
    <source>
        <dbReference type="PROSITE-ProRule" id="PRU01016"/>
    </source>
</evidence>
<dbReference type="GO" id="GO:0044027">
    <property type="term" value="P:negative regulation of gene expression via chromosomal CpG island methylation"/>
    <property type="evidence" value="ECO:0007669"/>
    <property type="project" value="TreeGrafter"/>
</dbReference>
<keyword evidence="3 5" id="KW-0949">S-adenosyl-L-methionine</keyword>
<gene>
    <name evidence="8" type="ORF">AAFP32_00885</name>
</gene>
<dbReference type="InterPro" id="IPR001525">
    <property type="entry name" value="C5_MeTfrase"/>
</dbReference>
<dbReference type="AlphaFoldDB" id="A0AAU7UM14"/>
<dbReference type="PROSITE" id="PS51679">
    <property type="entry name" value="SAM_MT_C5"/>
    <property type="match status" value="1"/>
</dbReference>
<protein>
    <recommendedName>
        <fullName evidence="7">Cytosine-specific methyltransferase</fullName>
        <ecNumber evidence="7">2.1.1.37</ecNumber>
    </recommendedName>
</protein>
<dbReference type="KEGG" id="bkr:AAFP32_00885"/>
<dbReference type="PRINTS" id="PR00105">
    <property type="entry name" value="C5METTRFRASE"/>
</dbReference>
<accession>A0AAU7UM14</accession>
<dbReference type="GO" id="GO:0003886">
    <property type="term" value="F:DNA (cytosine-5-)-methyltransferase activity"/>
    <property type="evidence" value="ECO:0007669"/>
    <property type="project" value="UniProtKB-EC"/>
</dbReference>
<dbReference type="GO" id="GO:0032259">
    <property type="term" value="P:methylation"/>
    <property type="evidence" value="ECO:0007669"/>
    <property type="project" value="UniProtKB-KW"/>
</dbReference>
<evidence type="ECO:0000256" key="6">
    <source>
        <dbReference type="RuleBase" id="RU000416"/>
    </source>
</evidence>
<evidence type="ECO:0000256" key="7">
    <source>
        <dbReference type="RuleBase" id="RU000417"/>
    </source>
</evidence>
<dbReference type="RefSeq" id="WP_350270225.1">
    <property type="nucleotide sequence ID" value="NZ_CP158281.1"/>
</dbReference>
<dbReference type="GO" id="GO:0003677">
    <property type="term" value="F:DNA binding"/>
    <property type="evidence" value="ECO:0007669"/>
    <property type="project" value="TreeGrafter"/>
</dbReference>
<dbReference type="InterPro" id="IPR029063">
    <property type="entry name" value="SAM-dependent_MTases_sf"/>
</dbReference>
<dbReference type="GO" id="GO:0009307">
    <property type="term" value="P:DNA restriction-modification system"/>
    <property type="evidence" value="ECO:0007669"/>
    <property type="project" value="UniProtKB-KW"/>
</dbReference>
<dbReference type="Gene3D" id="3.90.120.10">
    <property type="entry name" value="DNA Methylase, subunit A, domain 2"/>
    <property type="match status" value="1"/>
</dbReference>
<reference evidence="8" key="1">
    <citation type="submission" date="2024-06" db="EMBL/GenBank/DDBJ databases">
        <title>Brevibacterium koreense sp. nov., isolated from jogae-jeotgal, a Korean fermented seafood.</title>
        <authorList>
            <person name="Whon T.W."/>
            <person name="Nam S."/>
            <person name="Kim Y."/>
        </authorList>
    </citation>
    <scope>NUCLEOTIDE SEQUENCE</scope>
    <source>
        <strain evidence="8">CBA3109</strain>
    </source>
</reference>
<sequence length="399" mass="43795">MTDTQVDPEERAVRLAQEAAEHAASTAPATAKVPAARTAEDMKRTVFRLGELFSGPGGIGVGAAKAAIDDPKYKIEHQWANDFDSDTCRTYARNVMGDAESEAVIHDDIRELDYGRLARLGGIDGLAFGFPCNDFSVVGERKGFEGTYGPLYSYGVRALEMFQPAFFLAENVGGLTSNAGGKALQQILVEMRGAGYKLVPHLYKFERYGVPQARHRIIIVGIREDLSVDFKVPSPAAYEMADVSSKTALTKPPIPEWATNQERTRQSATVVERLKLIGEGKSAFTADLPERLQIKTATKISQIYKRLDSKKPSYTITGSGGGGTHVYHWTEPRALTNRERARLQTFPDDFVFEGSKESVRKQVGMAVPVRGAQIIFEAILKTFAGEDYESISSSFPVID</sequence>
<dbReference type="InterPro" id="IPR050390">
    <property type="entry name" value="C5-Methyltransferase"/>
</dbReference>
<evidence type="ECO:0000313" key="8">
    <source>
        <dbReference type="EMBL" id="XBV89320.1"/>
    </source>
</evidence>
<evidence type="ECO:0000256" key="1">
    <source>
        <dbReference type="ARBA" id="ARBA00022603"/>
    </source>
</evidence>
<evidence type="ECO:0000256" key="4">
    <source>
        <dbReference type="ARBA" id="ARBA00022747"/>
    </source>
</evidence>
<organism evidence="8">
    <name type="scientific">Brevibacterium koreense</name>
    <dbReference type="NCBI Taxonomy" id="3140787"/>
    <lineage>
        <taxon>Bacteria</taxon>
        <taxon>Bacillati</taxon>
        <taxon>Actinomycetota</taxon>
        <taxon>Actinomycetes</taxon>
        <taxon>Micrococcales</taxon>
        <taxon>Brevibacteriaceae</taxon>
        <taxon>Brevibacterium</taxon>
    </lineage>
</organism>
<feature type="active site" evidence="5">
    <location>
        <position position="132"/>
    </location>
</feature>
<dbReference type="PANTHER" id="PTHR10629">
    <property type="entry name" value="CYTOSINE-SPECIFIC METHYLTRANSFERASE"/>
    <property type="match status" value="1"/>
</dbReference>
<dbReference type="EMBL" id="CP158281">
    <property type="protein sequence ID" value="XBV89320.1"/>
    <property type="molecule type" value="Genomic_DNA"/>
</dbReference>
<name>A0AAU7UM14_9MICO</name>
<dbReference type="Gene3D" id="3.40.50.150">
    <property type="entry name" value="Vaccinia Virus protein VP39"/>
    <property type="match status" value="1"/>
</dbReference>
<evidence type="ECO:0000256" key="2">
    <source>
        <dbReference type="ARBA" id="ARBA00022679"/>
    </source>
</evidence>
<comment type="similarity">
    <text evidence="5 6">Belongs to the class I-like SAM-binding methyltransferase superfamily. C5-methyltransferase family.</text>
</comment>
<dbReference type="InterPro" id="IPR018117">
    <property type="entry name" value="C5_DNA_meth_AS"/>
</dbReference>
<keyword evidence="2 5" id="KW-0808">Transferase</keyword>
<dbReference type="EC" id="2.1.1.37" evidence="7"/>
<dbReference type="PANTHER" id="PTHR10629:SF52">
    <property type="entry name" value="DNA (CYTOSINE-5)-METHYLTRANSFERASE 1"/>
    <property type="match status" value="1"/>
</dbReference>
<dbReference type="NCBIfam" id="TIGR00675">
    <property type="entry name" value="dcm"/>
    <property type="match status" value="1"/>
</dbReference>